<dbReference type="Proteomes" id="UP000305282">
    <property type="component" value="Unassembled WGS sequence"/>
</dbReference>
<dbReference type="InterPro" id="IPR046036">
    <property type="entry name" value="DUF5994"/>
</dbReference>
<reference evidence="2 3" key="1">
    <citation type="submission" date="2019-04" db="EMBL/GenBank/DDBJ databases">
        <title>Draft genome sequences for three unisolated Alnus-infective Frankia Sp+ strains, AgTrS, AiOr and AvVan, the first sequenced Frankia strains able to sporulate in-planta.</title>
        <authorList>
            <person name="Bethencourt L."/>
            <person name="Vautrin F."/>
            <person name="Taib N."/>
            <person name="Dubost A."/>
            <person name="Castro-Garcia L."/>
            <person name="Imbaud O."/>
            <person name="Abrouk D."/>
            <person name="Fournier P."/>
            <person name="Briolay J."/>
            <person name="Nguyen A."/>
            <person name="Normand P."/>
            <person name="Fernandez M.P."/>
            <person name="Brochier-Armanet C."/>
            <person name="Herrera-Belaroussi A."/>
        </authorList>
    </citation>
    <scope>NUCLEOTIDE SEQUENCE [LARGE SCALE GENOMIC DNA]</scope>
    <source>
        <strain evidence="2 3">AvVan</strain>
    </source>
</reference>
<proteinExistence type="predicted"/>
<evidence type="ECO:0000313" key="3">
    <source>
        <dbReference type="Proteomes" id="UP000305282"/>
    </source>
</evidence>
<feature type="compositionally biased region" description="Polar residues" evidence="1">
    <location>
        <begin position="193"/>
        <end position="202"/>
    </location>
</feature>
<evidence type="ECO:0000256" key="1">
    <source>
        <dbReference type="SAM" id="MobiDB-lite"/>
    </source>
</evidence>
<protein>
    <submittedName>
        <fullName evidence="2">Uncharacterized protein</fullName>
    </submittedName>
</protein>
<sequence length="202" mass="20570">MTTSQHVLPADRLEIARFDDDGGVPAQYLAAAAAAPKPGTAGAPPRLSLSPVRGRDSFDGAWWPRTMRLADELPGLLTTLAKADGNIRRVSVNGDVWAAIPDLAEGPGAPRVRVDWFRTLDPRVITAGGGSNLGRPRLRLLVIPPEAAPGPAQTVLRAAAAGGLTGSAGEILRQAGAETPADDGGPTGAAVPESSTAPAASP</sequence>
<name>A0A4V3Z7X3_9ACTN</name>
<organism evidence="2 3">
    <name type="scientific">Candidatus Frankia alpina</name>
    <dbReference type="NCBI Taxonomy" id="2699483"/>
    <lineage>
        <taxon>Bacteria</taxon>
        <taxon>Bacillati</taxon>
        <taxon>Actinomycetota</taxon>
        <taxon>Actinomycetes</taxon>
        <taxon>Frankiales</taxon>
        <taxon>Frankiaceae</taxon>
        <taxon>Frankia</taxon>
    </lineage>
</organism>
<accession>A0A4V3Z7X3</accession>
<dbReference type="Pfam" id="PF19457">
    <property type="entry name" value="DUF5994"/>
    <property type="match status" value="1"/>
</dbReference>
<dbReference type="EMBL" id="SSXH01000067">
    <property type="protein sequence ID" value="THJ75549.1"/>
    <property type="molecule type" value="Genomic_DNA"/>
</dbReference>
<evidence type="ECO:0000313" key="2">
    <source>
        <dbReference type="EMBL" id="THJ75549.1"/>
    </source>
</evidence>
<dbReference type="RefSeq" id="WP_136447109.1">
    <property type="nucleotide sequence ID" value="NZ_SSXH01000067.1"/>
</dbReference>
<gene>
    <name evidence="2" type="ORF">E7Y31_04795</name>
</gene>
<feature type="region of interest" description="Disordered" evidence="1">
    <location>
        <begin position="170"/>
        <end position="202"/>
    </location>
</feature>
<dbReference type="AlphaFoldDB" id="A0A4V3Z7X3"/>
<keyword evidence="3" id="KW-1185">Reference proteome</keyword>
<comment type="caution">
    <text evidence="2">The sequence shown here is derived from an EMBL/GenBank/DDBJ whole genome shotgun (WGS) entry which is preliminary data.</text>
</comment>
<dbReference type="OrthoDB" id="3785441at2"/>